<organism evidence="12 13">
    <name type="scientific">Cannabis sativa</name>
    <name type="common">Hemp</name>
    <name type="synonym">Marijuana</name>
    <dbReference type="NCBI Taxonomy" id="3483"/>
    <lineage>
        <taxon>Eukaryota</taxon>
        <taxon>Viridiplantae</taxon>
        <taxon>Streptophyta</taxon>
        <taxon>Embryophyta</taxon>
        <taxon>Tracheophyta</taxon>
        <taxon>Spermatophyta</taxon>
        <taxon>Magnoliopsida</taxon>
        <taxon>eudicotyledons</taxon>
        <taxon>Gunneridae</taxon>
        <taxon>Pentapetalae</taxon>
        <taxon>rosids</taxon>
        <taxon>fabids</taxon>
        <taxon>Rosales</taxon>
        <taxon>Cannabaceae</taxon>
        <taxon>Cannabis</taxon>
    </lineage>
</organism>
<keyword evidence="4" id="KW-0337">GPI-anchor biosynthesis</keyword>
<dbReference type="PANTHER" id="PTHR28650">
    <property type="entry name" value="PHOSPHATIDYLINOSITOL-GLYCAN BIOSYNTHESIS CLASS X PROTEIN"/>
    <property type="match status" value="1"/>
</dbReference>
<dbReference type="Pfam" id="PF08320">
    <property type="entry name" value="PIG-X"/>
    <property type="match status" value="1"/>
</dbReference>
<keyword evidence="5 10" id="KW-0812">Transmembrane</keyword>
<name>A0A7J6EPB5_CANSA</name>
<dbReference type="UniPathway" id="UPA00196"/>
<gene>
    <name evidence="12" type="ORF">F8388_020544</name>
</gene>
<dbReference type="Proteomes" id="UP000525078">
    <property type="component" value="Unassembled WGS sequence"/>
</dbReference>
<dbReference type="InterPro" id="IPR040039">
    <property type="entry name" value="PIGX"/>
</dbReference>
<dbReference type="InterPro" id="IPR013233">
    <property type="entry name" value="PIG-X/PBN1"/>
</dbReference>
<dbReference type="AlphaFoldDB" id="A0A7J6EPB5"/>
<keyword evidence="7 10" id="KW-1133">Transmembrane helix</keyword>
<evidence type="ECO:0000256" key="4">
    <source>
        <dbReference type="ARBA" id="ARBA00022502"/>
    </source>
</evidence>
<reference evidence="12 13" key="1">
    <citation type="journal article" date="2020" name="bioRxiv">
        <title>Sequence and annotation of 42 cannabis genomes reveals extensive copy number variation in cannabinoid synthesis and pathogen resistance genes.</title>
        <authorList>
            <person name="Mckernan K.J."/>
            <person name="Helbert Y."/>
            <person name="Kane L.T."/>
            <person name="Ebling H."/>
            <person name="Zhang L."/>
            <person name="Liu B."/>
            <person name="Eaton Z."/>
            <person name="Mclaughlin S."/>
            <person name="Kingan S."/>
            <person name="Baybayan P."/>
            <person name="Concepcion G."/>
            <person name="Jordan M."/>
            <person name="Riva A."/>
            <person name="Barbazuk W."/>
            <person name="Harkins T."/>
        </authorList>
    </citation>
    <scope>NUCLEOTIDE SEQUENCE [LARGE SCALE GENOMIC DNA]</scope>
    <source>
        <strain evidence="13">cv. Jamaican Lion 4</strain>
        <tissue evidence="12">Leaf</tissue>
    </source>
</reference>
<evidence type="ECO:0000256" key="6">
    <source>
        <dbReference type="ARBA" id="ARBA00022824"/>
    </source>
</evidence>
<keyword evidence="8 10" id="KW-0472">Membrane</keyword>
<feature type="chain" id="PRO_5029826733" description="Phosphatidylinositol-glycan biosynthesis class X protein" evidence="11">
    <location>
        <begin position="28"/>
        <end position="275"/>
    </location>
</feature>
<protein>
    <recommendedName>
        <fullName evidence="14">Phosphatidylinositol-glycan biosynthesis class X protein</fullName>
    </recommendedName>
</protein>
<keyword evidence="6" id="KW-0256">Endoplasmic reticulum</keyword>
<evidence type="ECO:0000256" key="2">
    <source>
        <dbReference type="ARBA" id="ARBA00004687"/>
    </source>
</evidence>
<evidence type="ECO:0008006" key="14">
    <source>
        <dbReference type="Google" id="ProtNLM"/>
    </source>
</evidence>
<dbReference type="EMBL" id="JAATIP010000206">
    <property type="protein sequence ID" value="KAF4360253.1"/>
    <property type="molecule type" value="Genomic_DNA"/>
</dbReference>
<accession>A0A7J6EPB5</accession>
<comment type="pathway">
    <text evidence="2">Glycolipid biosynthesis; glycosylphosphatidylinositol-anchor biosynthesis.</text>
</comment>
<evidence type="ECO:0000256" key="9">
    <source>
        <dbReference type="ARBA" id="ARBA00023180"/>
    </source>
</evidence>
<comment type="similarity">
    <text evidence="3">Belongs to the PIGX family.</text>
</comment>
<evidence type="ECO:0000313" key="12">
    <source>
        <dbReference type="EMBL" id="KAF4360253.1"/>
    </source>
</evidence>
<evidence type="ECO:0000313" key="13">
    <source>
        <dbReference type="Proteomes" id="UP000525078"/>
    </source>
</evidence>
<feature type="signal peptide" evidence="11">
    <location>
        <begin position="1"/>
        <end position="27"/>
    </location>
</feature>
<evidence type="ECO:0000256" key="7">
    <source>
        <dbReference type="ARBA" id="ARBA00022989"/>
    </source>
</evidence>
<keyword evidence="9" id="KW-0325">Glycoprotein</keyword>
<feature type="transmembrane region" description="Helical" evidence="10">
    <location>
        <begin position="241"/>
        <end position="264"/>
    </location>
</feature>
<dbReference type="SMART" id="SM00780">
    <property type="entry name" value="PIG-X"/>
    <property type="match status" value="1"/>
</dbReference>
<keyword evidence="11" id="KW-0732">Signal</keyword>
<comment type="subcellular location">
    <subcellularLocation>
        <location evidence="1">Endoplasmic reticulum membrane</location>
        <topology evidence="1">Single-pass membrane protein</topology>
    </subcellularLocation>
</comment>
<dbReference type="PANTHER" id="PTHR28650:SF1">
    <property type="entry name" value="PHOSPHATIDYLINOSITOL-GLYCAN BIOSYNTHESIS CLASS X PROTEIN"/>
    <property type="match status" value="1"/>
</dbReference>
<evidence type="ECO:0000256" key="10">
    <source>
        <dbReference type="SAM" id="Phobius"/>
    </source>
</evidence>
<evidence type="ECO:0000256" key="3">
    <source>
        <dbReference type="ARBA" id="ARBA00010345"/>
    </source>
</evidence>
<proteinExistence type="inferred from homology"/>
<evidence type="ECO:0000256" key="11">
    <source>
        <dbReference type="SAM" id="SignalP"/>
    </source>
</evidence>
<dbReference type="GO" id="GO:0005789">
    <property type="term" value="C:endoplasmic reticulum membrane"/>
    <property type="evidence" value="ECO:0007669"/>
    <property type="project" value="UniProtKB-SubCell"/>
</dbReference>
<evidence type="ECO:0000256" key="1">
    <source>
        <dbReference type="ARBA" id="ARBA00004389"/>
    </source>
</evidence>
<evidence type="ECO:0000256" key="5">
    <source>
        <dbReference type="ARBA" id="ARBA00022692"/>
    </source>
</evidence>
<sequence length="275" mass="30713">MENHGNVLSSFCLLMTISVTIIPHLGCCIESSSVSSKVGTSDSNLDSENSYSSSFCATKYIMKSYHERYEQLHDSHYKDFIEQVLPFGLCDIQSDDPNLVPSLLSIERKLIGEDPFELQHLLQRGVFNDIAVFGDTNLESPSFLSNRSSVEVHMDINPDILSDKNGIDFKLKIPLHARYAPLDESGYSRVVFGKPDLFLRCSAGKMSLDQSCLYVISNNDSESRYDTIIWKQPSGMKAHSGVVYVFTFVSAFLAALVIMLTSIFHSTMCKSSKQS</sequence>
<dbReference type="GO" id="GO:0006506">
    <property type="term" value="P:GPI anchor biosynthetic process"/>
    <property type="evidence" value="ECO:0007669"/>
    <property type="project" value="UniProtKB-UniPathway"/>
</dbReference>
<comment type="caution">
    <text evidence="12">The sequence shown here is derived from an EMBL/GenBank/DDBJ whole genome shotgun (WGS) entry which is preliminary data.</text>
</comment>
<evidence type="ECO:0000256" key="8">
    <source>
        <dbReference type="ARBA" id="ARBA00023136"/>
    </source>
</evidence>